<dbReference type="Proteomes" id="UP000006034">
    <property type="component" value="Unassembled WGS sequence"/>
</dbReference>
<dbReference type="OrthoDB" id="9809450at2"/>
<proteinExistence type="inferred from homology"/>
<dbReference type="GO" id="GO:0016887">
    <property type="term" value="F:ATP hydrolysis activity"/>
    <property type="evidence" value="ECO:0007669"/>
    <property type="project" value="InterPro"/>
</dbReference>
<evidence type="ECO:0000256" key="2">
    <source>
        <dbReference type="ARBA" id="ARBA00022448"/>
    </source>
</evidence>
<sequence length="263" mass="29103">MSVAHRETPLLEVRNVSKSYPVSGGFWRKKRQPVLRDVNLTLSEGSSVGLIGESGGGKSTLGRLILGLEQPDSGQLFLEGRPVQVWSKEHPGQMSVVFQDYTSSANPRFTVEELIREPLDILRLDASCAIPELLERVGLPKALRNRYPHELSGGQLQRVCIARAIATKPRFIVFDEAVSSLDVSVQAQVLELLLELKGDMTYLFIAHDVQAVTYLCDHIMFLHEGTIAESLEREHLARASSGYAQRLLQSVIPFNPDACVATV</sequence>
<dbReference type="SUPFAM" id="SSF52540">
    <property type="entry name" value="P-loop containing nucleoside triphosphate hydrolases"/>
    <property type="match status" value="1"/>
</dbReference>
<keyword evidence="7" id="KW-1185">Reference proteome</keyword>
<keyword evidence="4 6" id="KW-0067">ATP-binding</keyword>
<dbReference type="HOGENOM" id="CLU_000604_1_23_7"/>
<evidence type="ECO:0000313" key="6">
    <source>
        <dbReference type="EMBL" id="EFV44874.2"/>
    </source>
</evidence>
<accession>E5Y5A7</accession>
<organism evidence="6 7">
    <name type="scientific">Bilophila wadsworthia (strain 3_1_6)</name>
    <dbReference type="NCBI Taxonomy" id="563192"/>
    <lineage>
        <taxon>Bacteria</taxon>
        <taxon>Pseudomonadati</taxon>
        <taxon>Thermodesulfobacteriota</taxon>
        <taxon>Desulfovibrionia</taxon>
        <taxon>Desulfovibrionales</taxon>
        <taxon>Desulfovibrionaceae</taxon>
        <taxon>Bilophila</taxon>
    </lineage>
</organism>
<dbReference type="GO" id="GO:0055085">
    <property type="term" value="P:transmembrane transport"/>
    <property type="evidence" value="ECO:0007669"/>
    <property type="project" value="UniProtKB-ARBA"/>
</dbReference>
<evidence type="ECO:0000256" key="1">
    <source>
        <dbReference type="ARBA" id="ARBA00005417"/>
    </source>
</evidence>
<dbReference type="InterPro" id="IPR017871">
    <property type="entry name" value="ABC_transporter-like_CS"/>
</dbReference>
<keyword evidence="3" id="KW-0547">Nucleotide-binding</keyword>
<dbReference type="InterPro" id="IPR003593">
    <property type="entry name" value="AAA+_ATPase"/>
</dbReference>
<dbReference type="InterPro" id="IPR027417">
    <property type="entry name" value="P-loop_NTPase"/>
</dbReference>
<dbReference type="GeneID" id="78086497"/>
<keyword evidence="2" id="KW-0813">Transport</keyword>
<evidence type="ECO:0000313" key="7">
    <source>
        <dbReference type="Proteomes" id="UP000006034"/>
    </source>
</evidence>
<comment type="caution">
    <text evidence="6">The sequence shown here is derived from an EMBL/GenBank/DDBJ whole genome shotgun (WGS) entry which is preliminary data.</text>
</comment>
<dbReference type="Gene3D" id="3.40.50.300">
    <property type="entry name" value="P-loop containing nucleotide triphosphate hydrolases"/>
    <property type="match status" value="1"/>
</dbReference>
<dbReference type="EMBL" id="ADCP02000001">
    <property type="protein sequence ID" value="EFV44874.2"/>
    <property type="molecule type" value="Genomic_DNA"/>
</dbReference>
<gene>
    <name evidence="6" type="ORF">HMPREF0179_01370</name>
</gene>
<dbReference type="Pfam" id="PF00005">
    <property type="entry name" value="ABC_tran"/>
    <property type="match status" value="1"/>
</dbReference>
<dbReference type="PANTHER" id="PTHR43776:SF7">
    <property type="entry name" value="D,D-DIPEPTIDE TRANSPORT ATP-BINDING PROTEIN DDPF-RELATED"/>
    <property type="match status" value="1"/>
</dbReference>
<name>E5Y5A7_BILW3</name>
<dbReference type="PANTHER" id="PTHR43776">
    <property type="entry name" value="TRANSPORT ATP-BINDING PROTEIN"/>
    <property type="match status" value="1"/>
</dbReference>
<dbReference type="PROSITE" id="PS50893">
    <property type="entry name" value="ABC_TRANSPORTER_2"/>
    <property type="match status" value="1"/>
</dbReference>
<reference evidence="6 7" key="2">
    <citation type="submission" date="2013-04" db="EMBL/GenBank/DDBJ databases">
        <title>The Genome Sequence of Bilophila wadsworthia 3_1_6.</title>
        <authorList>
            <consortium name="The Broad Institute Genomics Platform"/>
            <person name="Earl A."/>
            <person name="Ward D."/>
            <person name="Feldgarden M."/>
            <person name="Gevers D."/>
            <person name="Sibley C."/>
            <person name="Strauss J."/>
            <person name="Allen-Vercoe E."/>
            <person name="Walker B."/>
            <person name="Young S."/>
            <person name="Zeng Q."/>
            <person name="Gargeya S."/>
            <person name="Fitzgerald M."/>
            <person name="Haas B."/>
            <person name="Abouelleil A."/>
            <person name="Allen A.W."/>
            <person name="Alvarado L."/>
            <person name="Arachchi H.M."/>
            <person name="Berlin A.M."/>
            <person name="Chapman S.B."/>
            <person name="Gainer-Dewar J."/>
            <person name="Goldberg J."/>
            <person name="Griggs A."/>
            <person name="Gujja S."/>
            <person name="Hansen M."/>
            <person name="Howarth C."/>
            <person name="Imamovic A."/>
            <person name="Ireland A."/>
            <person name="Larimer J."/>
            <person name="McCowan C."/>
            <person name="Murphy C."/>
            <person name="Pearson M."/>
            <person name="Poon T.W."/>
            <person name="Priest M."/>
            <person name="Roberts A."/>
            <person name="Saif S."/>
            <person name="Shea T."/>
            <person name="Sisk P."/>
            <person name="Sykes S."/>
            <person name="Wortman J."/>
            <person name="Nusbaum C."/>
            <person name="Birren B."/>
        </authorList>
    </citation>
    <scope>NUCLEOTIDE SEQUENCE [LARGE SCALE GENOMIC DNA]</scope>
    <source>
        <strain evidence="6 7">3_1_6</strain>
    </source>
</reference>
<evidence type="ECO:0000256" key="3">
    <source>
        <dbReference type="ARBA" id="ARBA00022741"/>
    </source>
</evidence>
<dbReference type="STRING" id="563192.HMPREF0179_01370"/>
<dbReference type="eggNOG" id="COG4608">
    <property type="taxonomic scope" value="Bacteria"/>
</dbReference>
<dbReference type="InterPro" id="IPR003439">
    <property type="entry name" value="ABC_transporter-like_ATP-bd"/>
</dbReference>
<evidence type="ECO:0000256" key="4">
    <source>
        <dbReference type="ARBA" id="ARBA00022840"/>
    </source>
</evidence>
<reference evidence="6 7" key="1">
    <citation type="submission" date="2010-10" db="EMBL/GenBank/DDBJ databases">
        <authorList>
            <consortium name="The Broad Institute Genome Sequencing Platform"/>
            <person name="Ward D."/>
            <person name="Earl A."/>
            <person name="Feldgarden M."/>
            <person name="Young S.K."/>
            <person name="Gargeya S."/>
            <person name="Zeng Q."/>
            <person name="Alvarado L."/>
            <person name="Berlin A."/>
            <person name="Bochicchio J."/>
            <person name="Chapman S.B."/>
            <person name="Chen Z."/>
            <person name="Freedman E."/>
            <person name="Gellesch M."/>
            <person name="Goldberg J."/>
            <person name="Griggs A."/>
            <person name="Gujja S."/>
            <person name="Heilman E."/>
            <person name="Heiman D."/>
            <person name="Howarth C."/>
            <person name="Mehta T."/>
            <person name="Neiman D."/>
            <person name="Pearson M."/>
            <person name="Roberts A."/>
            <person name="Saif S."/>
            <person name="Shea T."/>
            <person name="Shenoy N."/>
            <person name="Sisk P."/>
            <person name="Stolte C."/>
            <person name="Sykes S."/>
            <person name="White J."/>
            <person name="Yandava C."/>
            <person name="Allen-Vercoe E."/>
            <person name="Sibley C."/>
            <person name="Ambrose C.E."/>
            <person name="Strauss J."/>
            <person name="Daigneault M."/>
            <person name="Haas B."/>
            <person name="Nusbaum C."/>
            <person name="Birren B."/>
        </authorList>
    </citation>
    <scope>NUCLEOTIDE SEQUENCE [LARGE SCALE GENOMIC DNA]</scope>
    <source>
        <strain evidence="6 7">3_1_6</strain>
    </source>
</reference>
<dbReference type="CDD" id="cd03257">
    <property type="entry name" value="ABC_NikE_OppD_transporters"/>
    <property type="match status" value="1"/>
</dbReference>
<dbReference type="AlphaFoldDB" id="E5Y5A7"/>
<evidence type="ECO:0000259" key="5">
    <source>
        <dbReference type="PROSITE" id="PS50893"/>
    </source>
</evidence>
<feature type="domain" description="ABC transporter" evidence="5">
    <location>
        <begin position="11"/>
        <end position="249"/>
    </location>
</feature>
<comment type="similarity">
    <text evidence="1">Belongs to the ABC transporter superfamily.</text>
</comment>
<dbReference type="InterPro" id="IPR050319">
    <property type="entry name" value="ABC_transp_ATP-bind"/>
</dbReference>
<protein>
    <submittedName>
        <fullName evidence="6">Nickel transport system ATP-binding protein</fullName>
    </submittedName>
</protein>
<dbReference type="RefSeq" id="WP_016360818.1">
    <property type="nucleotide sequence ID" value="NZ_KE150238.1"/>
</dbReference>
<dbReference type="GO" id="GO:0005524">
    <property type="term" value="F:ATP binding"/>
    <property type="evidence" value="ECO:0007669"/>
    <property type="project" value="UniProtKB-KW"/>
</dbReference>
<dbReference type="SMART" id="SM00382">
    <property type="entry name" value="AAA"/>
    <property type="match status" value="1"/>
</dbReference>
<dbReference type="PROSITE" id="PS00211">
    <property type="entry name" value="ABC_TRANSPORTER_1"/>
    <property type="match status" value="1"/>
</dbReference>